<reference evidence="2" key="1">
    <citation type="submission" date="2016-06" db="EMBL/GenBank/DDBJ databases">
        <title>Parallel loss of symbiosis genes in relatives of nitrogen-fixing non-legume Parasponia.</title>
        <authorList>
            <person name="Van Velzen R."/>
            <person name="Holmer R."/>
            <person name="Bu F."/>
            <person name="Rutten L."/>
            <person name="Van Zeijl A."/>
            <person name="Liu W."/>
            <person name="Santuari L."/>
            <person name="Cao Q."/>
            <person name="Sharma T."/>
            <person name="Shen D."/>
            <person name="Roswanjaya Y."/>
            <person name="Wardhani T."/>
            <person name="Kalhor M.S."/>
            <person name="Jansen J."/>
            <person name="Van den Hoogen J."/>
            <person name="Gungor B."/>
            <person name="Hartog M."/>
            <person name="Hontelez J."/>
            <person name="Verver J."/>
            <person name="Yang W.-C."/>
            <person name="Schijlen E."/>
            <person name="Repin R."/>
            <person name="Schilthuizen M."/>
            <person name="Schranz E."/>
            <person name="Heidstra R."/>
            <person name="Miyata K."/>
            <person name="Fedorova E."/>
            <person name="Kohlen W."/>
            <person name="Bisseling T."/>
            <person name="Smit S."/>
            <person name="Geurts R."/>
        </authorList>
    </citation>
    <scope>NUCLEOTIDE SEQUENCE [LARGE SCALE GENOMIC DNA]</scope>
    <source>
        <strain evidence="2">cv. RG33-2</strain>
    </source>
</reference>
<keyword evidence="2" id="KW-1185">Reference proteome</keyword>
<comment type="caution">
    <text evidence="1">The sequence shown here is derived from an EMBL/GenBank/DDBJ whole genome shotgun (WGS) entry which is preliminary data.</text>
</comment>
<evidence type="ECO:0000313" key="2">
    <source>
        <dbReference type="Proteomes" id="UP000237000"/>
    </source>
</evidence>
<organism evidence="1 2">
    <name type="scientific">Trema orientale</name>
    <name type="common">Charcoal tree</name>
    <name type="synonym">Celtis orientalis</name>
    <dbReference type="NCBI Taxonomy" id="63057"/>
    <lineage>
        <taxon>Eukaryota</taxon>
        <taxon>Viridiplantae</taxon>
        <taxon>Streptophyta</taxon>
        <taxon>Embryophyta</taxon>
        <taxon>Tracheophyta</taxon>
        <taxon>Spermatophyta</taxon>
        <taxon>Magnoliopsida</taxon>
        <taxon>eudicotyledons</taxon>
        <taxon>Gunneridae</taxon>
        <taxon>Pentapetalae</taxon>
        <taxon>rosids</taxon>
        <taxon>fabids</taxon>
        <taxon>Rosales</taxon>
        <taxon>Cannabaceae</taxon>
        <taxon>Trema</taxon>
    </lineage>
</organism>
<evidence type="ECO:0000313" key="1">
    <source>
        <dbReference type="EMBL" id="PON63708.1"/>
    </source>
</evidence>
<dbReference type="Proteomes" id="UP000237000">
    <property type="component" value="Unassembled WGS sequence"/>
</dbReference>
<dbReference type="AlphaFoldDB" id="A0A2P5CRM6"/>
<accession>A0A2P5CRM6</accession>
<name>A0A2P5CRM6_TREOI</name>
<gene>
    <name evidence="1" type="ORF">TorRG33x02_275700</name>
</gene>
<dbReference type="InParanoid" id="A0A2P5CRM6"/>
<proteinExistence type="predicted"/>
<dbReference type="EMBL" id="JXTC01000334">
    <property type="protein sequence ID" value="PON63708.1"/>
    <property type="molecule type" value="Genomic_DNA"/>
</dbReference>
<sequence>MGLGNDSQAGLPLVQAWKLFVIFKPDLKSEHGPFLILAALQLKVQLKQLANASASVLIQKVQYLVPICNGFLSSNSFYTSLMFSFQIRSRNHSFGKYFKLLKNCNAFIMSNCWFNILYYCYSP</sequence>
<protein>
    <submittedName>
        <fullName evidence="1">Uncharacterized protein</fullName>
    </submittedName>
</protein>